<accession>A0AAF0AXJ6</accession>
<name>A0AAF0AXJ6_9SCHI</name>
<proteinExistence type="predicted"/>
<dbReference type="RefSeq" id="XP_056038137.1">
    <property type="nucleotide sequence ID" value="XM_056181377.1"/>
</dbReference>
<protein>
    <submittedName>
        <fullName evidence="2">Ragulator complex subunit, LAMTOR1-like protein</fullName>
    </submittedName>
</protein>
<keyword evidence="3" id="KW-1185">Reference proteome</keyword>
<evidence type="ECO:0000313" key="3">
    <source>
        <dbReference type="Proteomes" id="UP001212411"/>
    </source>
</evidence>
<dbReference type="AlphaFoldDB" id="A0AAF0AXJ6"/>
<sequence length="152" mass="17598">MGNCCSHFGSSDEIDEVTPLLPNEGIQRTAPTAEADMSLRKRQKEEELESKVYEDAKNKFIDVFSMRLRTEPLERTQDESTYEELMDQMNSLDLAPEYETSTPTDQDREFIQKKLDLFLREIKSMKFDTDMIRGKMIVNLSKVKPTMSESPS</sequence>
<evidence type="ECO:0000256" key="1">
    <source>
        <dbReference type="SAM" id="MobiDB-lite"/>
    </source>
</evidence>
<evidence type="ECO:0000313" key="2">
    <source>
        <dbReference type="EMBL" id="WBW73894.1"/>
    </source>
</evidence>
<feature type="region of interest" description="Disordered" evidence="1">
    <location>
        <begin position="1"/>
        <end position="40"/>
    </location>
</feature>
<dbReference type="EMBL" id="CP115612">
    <property type="protein sequence ID" value="WBW73894.1"/>
    <property type="molecule type" value="Genomic_DNA"/>
</dbReference>
<gene>
    <name evidence="2" type="primary">lam1</name>
    <name evidence="2" type="ORF">SOMG_02585</name>
</gene>
<dbReference type="Proteomes" id="UP001212411">
    <property type="component" value="Chromosome 2"/>
</dbReference>
<reference evidence="2 3" key="1">
    <citation type="journal article" date="2023" name="G3 (Bethesda)">
        <title>A high-quality reference genome for the fission yeast Schizosaccharomyces osmophilus.</title>
        <authorList>
            <person name="Jia G.S."/>
            <person name="Zhang W.C."/>
            <person name="Liang Y."/>
            <person name="Liu X.H."/>
            <person name="Rhind N."/>
            <person name="Pidoux A."/>
            <person name="Brysch-Herzberg M."/>
            <person name="Du L.L."/>
        </authorList>
    </citation>
    <scope>NUCLEOTIDE SEQUENCE [LARGE SCALE GENOMIC DNA]</scope>
    <source>
        <strain evidence="2 3">CBS 15793</strain>
    </source>
</reference>
<organism evidence="2 3">
    <name type="scientific">Schizosaccharomyces osmophilus</name>
    <dbReference type="NCBI Taxonomy" id="2545709"/>
    <lineage>
        <taxon>Eukaryota</taxon>
        <taxon>Fungi</taxon>
        <taxon>Dikarya</taxon>
        <taxon>Ascomycota</taxon>
        <taxon>Taphrinomycotina</taxon>
        <taxon>Schizosaccharomycetes</taxon>
        <taxon>Schizosaccharomycetales</taxon>
        <taxon>Schizosaccharomycetaceae</taxon>
        <taxon>Schizosaccharomyces</taxon>
    </lineage>
</organism>
<dbReference type="GeneID" id="80876066"/>
<dbReference type="KEGG" id="som:SOMG_02585"/>